<keyword evidence="2" id="KW-0472">Membrane</keyword>
<accession>A0A1M4T8Q4</accession>
<evidence type="ECO:0000313" key="3">
    <source>
        <dbReference type="EMBL" id="SHE40883.1"/>
    </source>
</evidence>
<proteinExistence type="predicted"/>
<dbReference type="AlphaFoldDB" id="A0A1M4T8Q4"/>
<evidence type="ECO:0000256" key="1">
    <source>
        <dbReference type="SAM" id="MobiDB-lite"/>
    </source>
</evidence>
<name>A0A1M4T8Q4_9ACTN</name>
<feature type="transmembrane region" description="Helical" evidence="2">
    <location>
        <begin position="67"/>
        <end position="87"/>
    </location>
</feature>
<reference evidence="4" key="1">
    <citation type="submission" date="2016-11" db="EMBL/GenBank/DDBJ databases">
        <authorList>
            <person name="Varghese N."/>
            <person name="Submissions S."/>
        </authorList>
    </citation>
    <scope>NUCLEOTIDE SEQUENCE [LARGE SCALE GENOMIC DNA]</scope>
    <source>
        <strain evidence="4">DSM 19514</strain>
    </source>
</reference>
<keyword evidence="2" id="KW-0812">Transmembrane</keyword>
<dbReference type="Proteomes" id="UP000184295">
    <property type="component" value="Unassembled WGS sequence"/>
</dbReference>
<keyword evidence="4" id="KW-1185">Reference proteome</keyword>
<organism evidence="3 4">
    <name type="scientific">Ferrithrix thermotolerans DSM 19514</name>
    <dbReference type="NCBI Taxonomy" id="1121881"/>
    <lineage>
        <taxon>Bacteria</taxon>
        <taxon>Bacillati</taxon>
        <taxon>Actinomycetota</taxon>
        <taxon>Acidimicrobiia</taxon>
        <taxon>Acidimicrobiales</taxon>
        <taxon>Acidimicrobiaceae</taxon>
        <taxon>Ferrithrix</taxon>
    </lineage>
</organism>
<protein>
    <submittedName>
        <fullName evidence="3">Uncharacterized protein</fullName>
    </submittedName>
</protein>
<sequence length="109" mass="12684">MSYQQDPHDGSEFNLSPEPTRPPKPKSKALAVALVVIFGSFGFLYTYHLDKKMFYLGLSTSFLFSVLLLRFAIFQYASVALLIYFIYDRARLPKSYYQNYPNQPRRTLP</sequence>
<dbReference type="RefSeq" id="WP_143146353.1">
    <property type="nucleotide sequence ID" value="NZ_FQUL01000004.1"/>
</dbReference>
<feature type="transmembrane region" description="Helical" evidence="2">
    <location>
        <begin position="29"/>
        <end position="47"/>
    </location>
</feature>
<keyword evidence="2" id="KW-1133">Transmembrane helix</keyword>
<dbReference type="EMBL" id="FQUL01000004">
    <property type="protein sequence ID" value="SHE40883.1"/>
    <property type="molecule type" value="Genomic_DNA"/>
</dbReference>
<gene>
    <name evidence="3" type="ORF">SAMN02745225_00554</name>
</gene>
<feature type="region of interest" description="Disordered" evidence="1">
    <location>
        <begin position="1"/>
        <end position="25"/>
    </location>
</feature>
<evidence type="ECO:0000256" key="2">
    <source>
        <dbReference type="SAM" id="Phobius"/>
    </source>
</evidence>
<evidence type="ECO:0000313" key="4">
    <source>
        <dbReference type="Proteomes" id="UP000184295"/>
    </source>
</evidence>
<feature type="compositionally biased region" description="Basic and acidic residues" evidence="1">
    <location>
        <begin position="1"/>
        <end position="11"/>
    </location>
</feature>